<reference evidence="2" key="1">
    <citation type="submission" date="2021-02" db="EMBL/GenBank/DDBJ databases">
        <authorList>
            <person name="Dougan E. K."/>
            <person name="Rhodes N."/>
            <person name="Thang M."/>
            <person name="Chan C."/>
        </authorList>
    </citation>
    <scope>NUCLEOTIDE SEQUENCE</scope>
</reference>
<evidence type="ECO:0000313" key="2">
    <source>
        <dbReference type="EMBL" id="CAE8626020.1"/>
    </source>
</evidence>
<gene>
    <name evidence="2" type="ORF">PGLA1383_LOCUS42993</name>
</gene>
<comment type="caution">
    <text evidence="2">The sequence shown here is derived from an EMBL/GenBank/DDBJ whole genome shotgun (WGS) entry which is preliminary data.</text>
</comment>
<dbReference type="EMBL" id="CAJNNV010028881">
    <property type="protein sequence ID" value="CAE8626020.1"/>
    <property type="molecule type" value="Genomic_DNA"/>
</dbReference>
<dbReference type="PANTHER" id="PTHR36960:SF1">
    <property type="entry name" value="SI:DKEY-32E6.3"/>
    <property type="match status" value="1"/>
</dbReference>
<proteinExistence type="predicted"/>
<organism evidence="2 3">
    <name type="scientific">Polarella glacialis</name>
    <name type="common">Dinoflagellate</name>
    <dbReference type="NCBI Taxonomy" id="89957"/>
    <lineage>
        <taxon>Eukaryota</taxon>
        <taxon>Sar</taxon>
        <taxon>Alveolata</taxon>
        <taxon>Dinophyceae</taxon>
        <taxon>Suessiales</taxon>
        <taxon>Suessiaceae</taxon>
        <taxon>Polarella</taxon>
    </lineage>
</organism>
<accession>A0A813GLP7</accession>
<protein>
    <submittedName>
        <fullName evidence="2">Uncharacterized protein</fullName>
    </submittedName>
</protein>
<keyword evidence="3" id="KW-1185">Reference proteome</keyword>
<dbReference type="PANTHER" id="PTHR36960">
    <property type="entry name" value="SI:DKEY-32E6.3"/>
    <property type="match status" value="1"/>
</dbReference>
<feature type="region of interest" description="Disordered" evidence="1">
    <location>
        <begin position="1"/>
        <end position="29"/>
    </location>
</feature>
<dbReference type="AlphaFoldDB" id="A0A813GLP7"/>
<dbReference type="OrthoDB" id="417678at2759"/>
<feature type="non-terminal residue" evidence="2">
    <location>
        <position position="189"/>
    </location>
</feature>
<evidence type="ECO:0000313" key="3">
    <source>
        <dbReference type="Proteomes" id="UP000654075"/>
    </source>
</evidence>
<dbReference type="Proteomes" id="UP000654075">
    <property type="component" value="Unassembled WGS sequence"/>
</dbReference>
<name>A0A813GLP7_POLGL</name>
<evidence type="ECO:0000256" key="1">
    <source>
        <dbReference type="SAM" id="MobiDB-lite"/>
    </source>
</evidence>
<feature type="compositionally biased region" description="Low complexity" evidence="1">
    <location>
        <begin position="9"/>
        <end position="20"/>
    </location>
</feature>
<sequence length="189" mass="20725">MVVGGAKNAAVADEPAEATPADPPAGGLHMPLKLERLEVEAFPGESNLSPDERNRWLVLHLALPRTIMTCDMATARSTEAELNDALSNLAWGSVDDQLGVWTLESPDPSPHPPHDSLITYAEYVARTYPSDNTMEDKAREENARLAAQKRAQFTCPGEPGAKFRAMYDQMVKNLQHSNKALAKAYDIKK</sequence>